<dbReference type="Proteomes" id="UP001142462">
    <property type="component" value="Unassembled WGS sequence"/>
</dbReference>
<dbReference type="RefSeq" id="WP_271173391.1">
    <property type="nucleotide sequence ID" value="NZ_BSEJ01000007.1"/>
</dbReference>
<organism evidence="2 3">
    <name type="scientific">Microbacterium barkeri</name>
    <dbReference type="NCBI Taxonomy" id="33917"/>
    <lineage>
        <taxon>Bacteria</taxon>
        <taxon>Bacillati</taxon>
        <taxon>Actinomycetota</taxon>
        <taxon>Actinomycetes</taxon>
        <taxon>Micrococcales</taxon>
        <taxon>Microbacteriaceae</taxon>
        <taxon>Microbacterium</taxon>
    </lineage>
</organism>
<evidence type="ECO:0000313" key="3">
    <source>
        <dbReference type="Proteomes" id="UP001142462"/>
    </source>
</evidence>
<dbReference type="AlphaFoldDB" id="A0A9W6H3U1"/>
<keyword evidence="3" id="KW-1185">Reference proteome</keyword>
<name>A0A9W6H3U1_9MICO</name>
<reference evidence="2" key="1">
    <citation type="journal article" date="2014" name="Int. J. Syst. Evol. Microbiol.">
        <title>Complete genome sequence of Corynebacterium casei LMG S-19264T (=DSM 44701T), isolated from a smear-ripened cheese.</title>
        <authorList>
            <consortium name="US DOE Joint Genome Institute (JGI-PGF)"/>
            <person name="Walter F."/>
            <person name="Albersmeier A."/>
            <person name="Kalinowski J."/>
            <person name="Ruckert C."/>
        </authorList>
    </citation>
    <scope>NUCLEOTIDE SEQUENCE</scope>
    <source>
        <strain evidence="2">VKM Ac-1020</strain>
    </source>
</reference>
<sequence>MPDPFLPEDITARDLAPAARNELKTLSKENAERVARHLAMASRLIDEDPQLAHEHALAAVRHAGRIGVARETLAITAYANGDFALALRELRTQRRITGRNDNVALIVDSERGVGRPEKALEEGRAADREALDVAARVELAIAMSGARLDLGQTELALHELDIPELDPDRAFEWSPGLFAARANVLEDLGRTDEAASWRRRAEVAEEALLAHRGADEDDFIFVDDTDTEALPAEEEHAADDVASEQESASEQEPAAAPEPAEEPEPEPAEEPEPEQEFTIEDEVSEILIAAGIEGAADATPDDAAAAEPDATPVDTEDAESEARGEQQPAPEESTTEDDRPDGALF</sequence>
<feature type="compositionally biased region" description="Low complexity" evidence="1">
    <location>
        <begin position="285"/>
        <end position="313"/>
    </location>
</feature>
<feature type="compositionally biased region" description="Acidic residues" evidence="1">
    <location>
        <begin position="259"/>
        <end position="284"/>
    </location>
</feature>
<gene>
    <name evidence="2" type="ORF">GCM10017576_18150</name>
</gene>
<accession>A0A9W6H3U1</accession>
<evidence type="ECO:0000256" key="1">
    <source>
        <dbReference type="SAM" id="MobiDB-lite"/>
    </source>
</evidence>
<dbReference type="EMBL" id="BSEJ01000007">
    <property type="protein sequence ID" value="GLJ61685.1"/>
    <property type="molecule type" value="Genomic_DNA"/>
</dbReference>
<feature type="region of interest" description="Disordered" evidence="1">
    <location>
        <begin position="233"/>
        <end position="345"/>
    </location>
</feature>
<evidence type="ECO:0000313" key="2">
    <source>
        <dbReference type="EMBL" id="GLJ61685.1"/>
    </source>
</evidence>
<reference evidence="2" key="2">
    <citation type="submission" date="2023-01" db="EMBL/GenBank/DDBJ databases">
        <authorList>
            <person name="Sun Q."/>
            <person name="Evtushenko L."/>
        </authorList>
    </citation>
    <scope>NUCLEOTIDE SEQUENCE</scope>
    <source>
        <strain evidence="2">VKM Ac-1020</strain>
    </source>
</reference>
<protein>
    <submittedName>
        <fullName evidence="2">Uncharacterized protein</fullName>
    </submittedName>
</protein>
<proteinExistence type="predicted"/>
<feature type="compositionally biased region" description="Basic and acidic residues" evidence="1">
    <location>
        <begin position="336"/>
        <end position="345"/>
    </location>
</feature>
<comment type="caution">
    <text evidence="2">The sequence shown here is derived from an EMBL/GenBank/DDBJ whole genome shotgun (WGS) entry which is preliminary data.</text>
</comment>